<comment type="caution">
    <text evidence="2">The sequence shown here is derived from an EMBL/GenBank/DDBJ whole genome shotgun (WGS) entry which is preliminary data.</text>
</comment>
<dbReference type="EMBL" id="JAVYJV010000007">
    <property type="protein sequence ID" value="KAK4366064.1"/>
    <property type="molecule type" value="Genomic_DNA"/>
</dbReference>
<accession>A0AAE1SAE6</accession>
<feature type="region of interest" description="Disordered" evidence="1">
    <location>
        <begin position="23"/>
        <end position="67"/>
    </location>
</feature>
<dbReference type="AlphaFoldDB" id="A0AAE1SAE6"/>
<proteinExistence type="predicted"/>
<gene>
    <name evidence="2" type="ORF">RND71_013944</name>
</gene>
<evidence type="ECO:0000313" key="3">
    <source>
        <dbReference type="Proteomes" id="UP001291623"/>
    </source>
</evidence>
<keyword evidence="3" id="KW-1185">Reference proteome</keyword>
<reference evidence="2" key="1">
    <citation type="submission" date="2023-12" db="EMBL/GenBank/DDBJ databases">
        <title>Genome assembly of Anisodus tanguticus.</title>
        <authorList>
            <person name="Wang Y.-J."/>
        </authorList>
    </citation>
    <scope>NUCLEOTIDE SEQUENCE</scope>
    <source>
        <strain evidence="2">KB-2021</strain>
        <tissue evidence="2">Leaf</tissue>
    </source>
</reference>
<feature type="compositionally biased region" description="Basic and acidic residues" evidence="1">
    <location>
        <begin position="52"/>
        <end position="61"/>
    </location>
</feature>
<dbReference type="Proteomes" id="UP001291623">
    <property type="component" value="Unassembled WGS sequence"/>
</dbReference>
<name>A0AAE1SAE6_9SOLA</name>
<evidence type="ECO:0000313" key="2">
    <source>
        <dbReference type="EMBL" id="KAK4366064.1"/>
    </source>
</evidence>
<protein>
    <submittedName>
        <fullName evidence="2">Uncharacterized protein</fullName>
    </submittedName>
</protein>
<evidence type="ECO:0000256" key="1">
    <source>
        <dbReference type="SAM" id="MobiDB-lite"/>
    </source>
</evidence>
<organism evidence="2 3">
    <name type="scientific">Anisodus tanguticus</name>
    <dbReference type="NCBI Taxonomy" id="243964"/>
    <lineage>
        <taxon>Eukaryota</taxon>
        <taxon>Viridiplantae</taxon>
        <taxon>Streptophyta</taxon>
        <taxon>Embryophyta</taxon>
        <taxon>Tracheophyta</taxon>
        <taxon>Spermatophyta</taxon>
        <taxon>Magnoliopsida</taxon>
        <taxon>eudicotyledons</taxon>
        <taxon>Gunneridae</taxon>
        <taxon>Pentapetalae</taxon>
        <taxon>asterids</taxon>
        <taxon>lamiids</taxon>
        <taxon>Solanales</taxon>
        <taxon>Solanaceae</taxon>
        <taxon>Solanoideae</taxon>
        <taxon>Hyoscyameae</taxon>
        <taxon>Anisodus</taxon>
    </lineage>
</organism>
<sequence>MGSPGLMNEGVIVTRELDWDSAHAWPPLNNNPHTRKNHEEGARGARSSHIPSKMEEVEEIKSGYCKN</sequence>